<dbReference type="GeneTree" id="ENSGT00940000177903"/>
<accession>A0A8D0AE29</accession>
<evidence type="ECO:0008006" key="3">
    <source>
        <dbReference type="Google" id="ProtNLM"/>
    </source>
</evidence>
<name>A0A8D0AE29_SANLU</name>
<reference evidence="1" key="2">
    <citation type="submission" date="2025-09" db="UniProtKB">
        <authorList>
            <consortium name="Ensembl"/>
        </authorList>
    </citation>
    <scope>IDENTIFICATION</scope>
</reference>
<dbReference type="PANTHER" id="PTHR28653">
    <property type="match status" value="1"/>
</dbReference>
<dbReference type="GO" id="GO:0003697">
    <property type="term" value="F:single-stranded DNA binding"/>
    <property type="evidence" value="ECO:0007669"/>
    <property type="project" value="TreeGrafter"/>
</dbReference>
<evidence type="ECO:0000313" key="2">
    <source>
        <dbReference type="Proteomes" id="UP000694568"/>
    </source>
</evidence>
<dbReference type="Proteomes" id="UP000694568">
    <property type="component" value="Unplaced"/>
</dbReference>
<organism evidence="1 2">
    <name type="scientific">Sander lucioperca</name>
    <name type="common">Pike-perch</name>
    <name type="synonym">Perca lucioperca</name>
    <dbReference type="NCBI Taxonomy" id="283035"/>
    <lineage>
        <taxon>Eukaryota</taxon>
        <taxon>Metazoa</taxon>
        <taxon>Chordata</taxon>
        <taxon>Craniata</taxon>
        <taxon>Vertebrata</taxon>
        <taxon>Euteleostomi</taxon>
        <taxon>Actinopterygii</taxon>
        <taxon>Neopterygii</taxon>
        <taxon>Teleostei</taxon>
        <taxon>Neoteleostei</taxon>
        <taxon>Acanthomorphata</taxon>
        <taxon>Eupercaria</taxon>
        <taxon>Perciformes</taxon>
        <taxon>Percoidei</taxon>
        <taxon>Percidae</taxon>
        <taxon>Luciopercinae</taxon>
        <taxon>Sander</taxon>
    </lineage>
</organism>
<dbReference type="PANTHER" id="PTHR28653:SF1">
    <property type="entry name" value="ATPASE SWSAP1"/>
    <property type="match status" value="1"/>
</dbReference>
<dbReference type="Ensembl" id="ENSSLUT00000055860.1">
    <property type="protein sequence ID" value="ENSSLUP00000054269.1"/>
    <property type="gene ID" value="ENSSLUG00000023473.1"/>
</dbReference>
<dbReference type="AlphaFoldDB" id="A0A8D0AE29"/>
<proteinExistence type="predicted"/>
<reference evidence="1" key="1">
    <citation type="submission" date="2025-08" db="UniProtKB">
        <authorList>
            <consortium name="Ensembl"/>
        </authorList>
    </citation>
    <scope>IDENTIFICATION</scope>
</reference>
<sequence length="127" mass="13220">LSDPRIQFSYPRTVEELLHQVASLHESCNTSPTPPSLVIVDGLEGFLRGCGGGGHSASHPGRPSSAAHLAALLSDSAVFLTQLLKQRCSSSAPCRVIASFAWTAGGVARLPLWDRSCGPGVAAGHFS</sequence>
<dbReference type="GO" id="GO:0000724">
    <property type="term" value="P:double-strand break repair via homologous recombination"/>
    <property type="evidence" value="ECO:0007669"/>
    <property type="project" value="TreeGrafter"/>
</dbReference>
<keyword evidence="2" id="KW-1185">Reference proteome</keyword>
<protein>
    <recommendedName>
        <fullName evidence="3">SWIM-type zinc finger 7 associated protein 1</fullName>
    </recommendedName>
</protein>
<evidence type="ECO:0000313" key="1">
    <source>
        <dbReference type="Ensembl" id="ENSSLUP00000054269.1"/>
    </source>
</evidence>
<dbReference type="GO" id="GO:0097196">
    <property type="term" value="C:Shu complex"/>
    <property type="evidence" value="ECO:0007669"/>
    <property type="project" value="TreeGrafter"/>
</dbReference>